<dbReference type="AlphaFoldDB" id="A0A8J6CV29"/>
<evidence type="ECO:0000313" key="1">
    <source>
        <dbReference type="EMBL" id="KAG8483440.1"/>
    </source>
</evidence>
<evidence type="ECO:0008006" key="3">
    <source>
        <dbReference type="Google" id="ProtNLM"/>
    </source>
</evidence>
<name>A0A8J6CV29_9ROSI</name>
<sequence length="159" mass="18020">MRALLWIKSVYDDLLMQESSWWICRNRCRIDTIKFRSSLSIWCPPPQGCLKFNVCRITNEDSVCCGGVLRDMEGIARTLFLGLIAANDADSTEPGAVLLTLEVFISLECKINDSLLIEIGSKVVFNWFANKSLRPWSLQSTFANIERKIDKVGNVGDRK</sequence>
<evidence type="ECO:0000313" key="2">
    <source>
        <dbReference type="Proteomes" id="UP000701853"/>
    </source>
</evidence>
<dbReference type="Proteomes" id="UP000701853">
    <property type="component" value="Chromosome 9"/>
</dbReference>
<organism evidence="1 2">
    <name type="scientific">Gossypium anomalum</name>
    <dbReference type="NCBI Taxonomy" id="47600"/>
    <lineage>
        <taxon>Eukaryota</taxon>
        <taxon>Viridiplantae</taxon>
        <taxon>Streptophyta</taxon>
        <taxon>Embryophyta</taxon>
        <taxon>Tracheophyta</taxon>
        <taxon>Spermatophyta</taxon>
        <taxon>Magnoliopsida</taxon>
        <taxon>eudicotyledons</taxon>
        <taxon>Gunneridae</taxon>
        <taxon>Pentapetalae</taxon>
        <taxon>rosids</taxon>
        <taxon>malvids</taxon>
        <taxon>Malvales</taxon>
        <taxon>Malvaceae</taxon>
        <taxon>Malvoideae</taxon>
        <taxon>Gossypium</taxon>
    </lineage>
</organism>
<gene>
    <name evidence="1" type="ORF">CXB51_023195</name>
</gene>
<dbReference type="OrthoDB" id="983829at2759"/>
<accession>A0A8J6CV29</accession>
<reference evidence="1 2" key="1">
    <citation type="journal article" date="2021" name="bioRxiv">
        <title>The Gossypium anomalum genome as a resource for cotton improvement and evolutionary analysis of hybrid incompatibility.</title>
        <authorList>
            <person name="Grover C.E."/>
            <person name="Yuan D."/>
            <person name="Arick M.A."/>
            <person name="Miller E.R."/>
            <person name="Hu G."/>
            <person name="Peterson D.G."/>
            <person name="Wendel J.F."/>
            <person name="Udall J.A."/>
        </authorList>
    </citation>
    <scope>NUCLEOTIDE SEQUENCE [LARGE SCALE GENOMIC DNA]</scope>
    <source>
        <strain evidence="1">JFW-Udall</strain>
        <tissue evidence="1">Leaf</tissue>
    </source>
</reference>
<protein>
    <recommendedName>
        <fullName evidence="3">RNase H type-1 domain-containing protein</fullName>
    </recommendedName>
</protein>
<proteinExistence type="predicted"/>
<comment type="caution">
    <text evidence="1">The sequence shown here is derived from an EMBL/GenBank/DDBJ whole genome shotgun (WGS) entry which is preliminary data.</text>
</comment>
<keyword evidence="2" id="KW-1185">Reference proteome</keyword>
<dbReference type="EMBL" id="JAHUZN010000009">
    <property type="protein sequence ID" value="KAG8483440.1"/>
    <property type="molecule type" value="Genomic_DNA"/>
</dbReference>